<dbReference type="PROSITE" id="PS50143">
    <property type="entry name" value="BIR_REPEAT_2"/>
    <property type="match status" value="1"/>
</dbReference>
<dbReference type="PANTHER" id="PTHR10044">
    <property type="entry name" value="INHIBITOR OF APOPTOSIS"/>
    <property type="match status" value="1"/>
</dbReference>
<feature type="region of interest" description="Disordered" evidence="6">
    <location>
        <begin position="480"/>
        <end position="515"/>
    </location>
</feature>
<accession>A0AAE0RMP1</accession>
<reference evidence="8" key="3">
    <citation type="submission" date="2023-05" db="EMBL/GenBank/DDBJ databases">
        <authorList>
            <person name="Smith C.H."/>
        </authorList>
    </citation>
    <scope>NUCLEOTIDE SEQUENCE</scope>
    <source>
        <strain evidence="8">CHS0354</strain>
        <tissue evidence="8">Mantle</tissue>
    </source>
</reference>
<dbReference type="InterPro" id="IPR001370">
    <property type="entry name" value="BIR_rpt"/>
</dbReference>
<comment type="similarity">
    <text evidence="1">Belongs to the IAP family.</text>
</comment>
<dbReference type="InterPro" id="IPR001841">
    <property type="entry name" value="Znf_RING"/>
</dbReference>
<name>A0AAE0RMP1_9BIVA</name>
<evidence type="ECO:0000256" key="6">
    <source>
        <dbReference type="SAM" id="MobiDB-lite"/>
    </source>
</evidence>
<evidence type="ECO:0000256" key="2">
    <source>
        <dbReference type="ARBA" id="ARBA00022703"/>
    </source>
</evidence>
<dbReference type="GO" id="GO:0051726">
    <property type="term" value="P:regulation of cell cycle"/>
    <property type="evidence" value="ECO:0007669"/>
    <property type="project" value="TreeGrafter"/>
</dbReference>
<keyword evidence="3 5" id="KW-0863">Zinc-finger</keyword>
<proteinExistence type="inferred from homology"/>
<dbReference type="GO" id="GO:0008270">
    <property type="term" value="F:zinc ion binding"/>
    <property type="evidence" value="ECO:0007669"/>
    <property type="project" value="UniProtKB-KW"/>
</dbReference>
<evidence type="ECO:0000256" key="3">
    <source>
        <dbReference type="ARBA" id="ARBA00022771"/>
    </source>
</evidence>
<protein>
    <recommendedName>
        <fullName evidence="7">RING-type domain-containing protein</fullName>
    </recommendedName>
</protein>
<dbReference type="GO" id="GO:0006915">
    <property type="term" value="P:apoptotic process"/>
    <property type="evidence" value="ECO:0007669"/>
    <property type="project" value="UniProtKB-KW"/>
</dbReference>
<dbReference type="PANTHER" id="PTHR10044:SF139">
    <property type="entry name" value="DEATH-ASSOCIATED INHIBITOR OF APOPTOSIS 2"/>
    <property type="match status" value="1"/>
</dbReference>
<reference evidence="8" key="1">
    <citation type="journal article" date="2021" name="Genome Biol. Evol.">
        <title>A High-Quality Reference Genome for a Parasitic Bivalve with Doubly Uniparental Inheritance (Bivalvia: Unionida).</title>
        <authorList>
            <person name="Smith C.H."/>
        </authorList>
    </citation>
    <scope>NUCLEOTIDE SEQUENCE</scope>
    <source>
        <strain evidence="8">CHS0354</strain>
    </source>
</reference>
<evidence type="ECO:0000256" key="5">
    <source>
        <dbReference type="PROSITE-ProRule" id="PRU00175"/>
    </source>
</evidence>
<keyword evidence="9" id="KW-1185">Reference proteome</keyword>
<keyword evidence="3 5" id="KW-0479">Metal-binding</keyword>
<dbReference type="Pfam" id="PF13920">
    <property type="entry name" value="zf-C3HC4_3"/>
    <property type="match status" value="1"/>
</dbReference>
<evidence type="ECO:0000259" key="7">
    <source>
        <dbReference type="PROSITE" id="PS50089"/>
    </source>
</evidence>
<dbReference type="Gene3D" id="1.10.1170.10">
    <property type="entry name" value="Inhibitor Of Apoptosis Protein (2mihbC-IAP-1), Chain A"/>
    <property type="match status" value="1"/>
</dbReference>
<dbReference type="GO" id="GO:0005737">
    <property type="term" value="C:cytoplasm"/>
    <property type="evidence" value="ECO:0007669"/>
    <property type="project" value="TreeGrafter"/>
</dbReference>
<evidence type="ECO:0000256" key="1">
    <source>
        <dbReference type="ARBA" id="ARBA00006672"/>
    </source>
</evidence>
<feature type="domain" description="RING-type" evidence="7">
    <location>
        <begin position="534"/>
        <end position="568"/>
    </location>
</feature>
<evidence type="ECO:0000313" key="8">
    <source>
        <dbReference type="EMBL" id="KAK3576353.1"/>
    </source>
</evidence>
<dbReference type="Proteomes" id="UP001195483">
    <property type="component" value="Unassembled WGS sequence"/>
</dbReference>
<dbReference type="InterPro" id="IPR013083">
    <property type="entry name" value="Znf_RING/FYVE/PHD"/>
</dbReference>
<evidence type="ECO:0000256" key="4">
    <source>
        <dbReference type="ARBA" id="ARBA00022833"/>
    </source>
</evidence>
<dbReference type="SMART" id="SM00238">
    <property type="entry name" value="BIR"/>
    <property type="match status" value="1"/>
</dbReference>
<dbReference type="SUPFAM" id="SSF57924">
    <property type="entry name" value="Inhibitor of apoptosis (IAP) repeat"/>
    <property type="match status" value="1"/>
</dbReference>
<dbReference type="AlphaFoldDB" id="A0AAE0RMP1"/>
<dbReference type="InterPro" id="IPR050784">
    <property type="entry name" value="IAP"/>
</dbReference>
<dbReference type="CDD" id="cd00022">
    <property type="entry name" value="BIR"/>
    <property type="match status" value="1"/>
</dbReference>
<dbReference type="EMBL" id="JAEAOA010002300">
    <property type="protein sequence ID" value="KAK3576353.1"/>
    <property type="molecule type" value="Genomic_DNA"/>
</dbReference>
<dbReference type="Pfam" id="PF00653">
    <property type="entry name" value="BIR"/>
    <property type="match status" value="1"/>
</dbReference>
<gene>
    <name evidence="8" type="ORF">CHS0354_039290</name>
</gene>
<comment type="caution">
    <text evidence="8">The sequence shown here is derived from an EMBL/GenBank/DDBJ whole genome shotgun (WGS) entry which is preliminary data.</text>
</comment>
<keyword evidence="2" id="KW-0053">Apoptosis</keyword>
<organism evidence="8 9">
    <name type="scientific">Potamilus streckersoni</name>
    <dbReference type="NCBI Taxonomy" id="2493646"/>
    <lineage>
        <taxon>Eukaryota</taxon>
        <taxon>Metazoa</taxon>
        <taxon>Spiralia</taxon>
        <taxon>Lophotrochozoa</taxon>
        <taxon>Mollusca</taxon>
        <taxon>Bivalvia</taxon>
        <taxon>Autobranchia</taxon>
        <taxon>Heteroconchia</taxon>
        <taxon>Palaeoheterodonta</taxon>
        <taxon>Unionida</taxon>
        <taxon>Unionoidea</taxon>
        <taxon>Unionidae</taxon>
        <taxon>Ambleminae</taxon>
        <taxon>Lampsilini</taxon>
        <taxon>Potamilus</taxon>
    </lineage>
</organism>
<sequence length="581" mass="65653">MEEPTESNMVTINLKKANKNHRMDMCCRYFDPIENGLIIVSRFFGTITYVSFAQSDLRDKEHLQNNNYRKFSSVSQCLYSLDQNKRNIIIACDKTLYLTDTEKSLASVLLHKVPIVHGTLFQLEFDASKTGIMEKKNCASDLKIRSSLEKSEIIQQVKNQVKRRNNRSHGLLTLQPREQNIEAVYLARNIPVYRVQHNSPPLMDVIASINDSSLNGGELLYGEVVQDCAGSNSLTVSTTTRRQSFLQTDGGENAEHLDTMREISSGRISAGESLSNTNNNGGATGRASLPVLTDKAHIRSPQYQVYSVRLLTFSKWPASITQKPEQVATAGFYYTGLNDVVRCFACDGGLKNWDPEDDPWIEHARWFPQCPYVQEVKGREFVDLVKRMTEESDEEEDAVVHSTFQRNNPMAHPPDLQQLSLGNDTDEPSQLETDAAQIVLQTGYPKNAVAVAIDALICKGKRKYTAQDIMEVILEKEEKGDSLPTDGNSQSHHIPFQDFRSTPSVNEENDTESDYEDIQRIIKENESMKSIITCMKCKVQAKNILFLPCTHHCLCHLCAEKCSLCPVCYKIIKQKIKTFMI</sequence>
<reference evidence="8" key="2">
    <citation type="journal article" date="2021" name="Genome Biol. Evol.">
        <title>Developing a high-quality reference genome for a parasitic bivalve with doubly uniparental inheritance (Bivalvia: Unionida).</title>
        <authorList>
            <person name="Smith C.H."/>
        </authorList>
    </citation>
    <scope>NUCLEOTIDE SEQUENCE</scope>
    <source>
        <strain evidence="8">CHS0354</strain>
        <tissue evidence="8">Mantle</tissue>
    </source>
</reference>
<dbReference type="PROSITE" id="PS01282">
    <property type="entry name" value="BIR_REPEAT_1"/>
    <property type="match status" value="1"/>
</dbReference>
<keyword evidence="4" id="KW-0862">Zinc</keyword>
<dbReference type="FunFam" id="1.10.1170.10:FF:000003">
    <property type="entry name" value="E3 ubiquitin-protein ligase XIAP"/>
    <property type="match status" value="1"/>
</dbReference>
<dbReference type="GO" id="GO:0005634">
    <property type="term" value="C:nucleus"/>
    <property type="evidence" value="ECO:0007669"/>
    <property type="project" value="TreeGrafter"/>
</dbReference>
<dbReference type="Gene3D" id="3.30.40.10">
    <property type="entry name" value="Zinc/RING finger domain, C3HC4 (zinc finger)"/>
    <property type="match status" value="1"/>
</dbReference>
<dbReference type="PROSITE" id="PS50089">
    <property type="entry name" value="ZF_RING_2"/>
    <property type="match status" value="1"/>
</dbReference>
<evidence type="ECO:0000313" key="9">
    <source>
        <dbReference type="Proteomes" id="UP001195483"/>
    </source>
</evidence>